<gene>
    <name evidence="1" type="ORF">BIV24_27015</name>
</gene>
<protein>
    <recommendedName>
        <fullName evidence="3">FHA domain-containing protein</fullName>
    </recommendedName>
</protein>
<dbReference type="STRING" id="1428652.BIV24_27015"/>
<dbReference type="AlphaFoldDB" id="A0A1S2NXS2"/>
<comment type="caution">
    <text evidence="1">The sequence shown here is derived from an EMBL/GenBank/DDBJ whole genome shotgun (WGS) entry which is preliminary data.</text>
</comment>
<sequence>MLELTMATVSAEDAGATAGMLMADAPSDPGTVLRVGRDRAVCRLASPDDWLFVSRVHLEFLCGPDGSWQVTWLRGSHAEPPSEVLLTLAGLPMAQPLPYGGTARLAPGGSGELVIQDRTAPRSVNVGFYHEVHAA</sequence>
<dbReference type="EMBL" id="MLYP01000079">
    <property type="protein sequence ID" value="OIJ86171.1"/>
    <property type="molecule type" value="Genomic_DNA"/>
</dbReference>
<dbReference type="RefSeq" id="WP_071369075.1">
    <property type="nucleotide sequence ID" value="NZ_MLYP01000079.1"/>
</dbReference>
<organism evidence="1 2">
    <name type="scientific">Streptomyces colonosanans</name>
    <dbReference type="NCBI Taxonomy" id="1428652"/>
    <lineage>
        <taxon>Bacteria</taxon>
        <taxon>Bacillati</taxon>
        <taxon>Actinomycetota</taxon>
        <taxon>Actinomycetes</taxon>
        <taxon>Kitasatosporales</taxon>
        <taxon>Streptomycetaceae</taxon>
        <taxon>Streptomyces</taxon>
    </lineage>
</organism>
<evidence type="ECO:0000313" key="2">
    <source>
        <dbReference type="Proteomes" id="UP000179935"/>
    </source>
</evidence>
<evidence type="ECO:0008006" key="3">
    <source>
        <dbReference type="Google" id="ProtNLM"/>
    </source>
</evidence>
<name>A0A1S2NXS2_9ACTN</name>
<dbReference type="OrthoDB" id="4551892at2"/>
<proteinExistence type="predicted"/>
<dbReference type="SUPFAM" id="SSF49879">
    <property type="entry name" value="SMAD/FHA domain"/>
    <property type="match status" value="1"/>
</dbReference>
<evidence type="ECO:0000313" key="1">
    <source>
        <dbReference type="EMBL" id="OIJ86171.1"/>
    </source>
</evidence>
<accession>A0A1S2NXS2</accession>
<dbReference type="Proteomes" id="UP000179935">
    <property type="component" value="Unassembled WGS sequence"/>
</dbReference>
<reference evidence="1 2" key="1">
    <citation type="submission" date="2016-10" db="EMBL/GenBank/DDBJ databases">
        <title>Genome sequence of Streptomyces sp. MUSC 93.</title>
        <authorList>
            <person name="Lee L.-H."/>
            <person name="Ser H.-L."/>
            <person name="Law J.W.-F."/>
        </authorList>
    </citation>
    <scope>NUCLEOTIDE SEQUENCE [LARGE SCALE GENOMIC DNA]</scope>
    <source>
        <strain evidence="1 2">MUSC 93</strain>
    </source>
</reference>
<keyword evidence="2" id="KW-1185">Reference proteome</keyword>
<dbReference type="InterPro" id="IPR008984">
    <property type="entry name" value="SMAD_FHA_dom_sf"/>
</dbReference>